<proteinExistence type="predicted"/>
<accession>A0A9P1FHG0</accession>
<keyword evidence="4" id="KW-1185">Reference proteome</keyword>
<feature type="non-terminal residue" evidence="2">
    <location>
        <position position="661"/>
    </location>
</feature>
<evidence type="ECO:0000313" key="2">
    <source>
        <dbReference type="EMBL" id="CAI3976131.1"/>
    </source>
</evidence>
<feature type="region of interest" description="Disordered" evidence="1">
    <location>
        <begin position="414"/>
        <end position="435"/>
    </location>
</feature>
<name>A0A9P1FHG0_9DINO</name>
<dbReference type="Proteomes" id="UP001152797">
    <property type="component" value="Unassembled WGS sequence"/>
</dbReference>
<dbReference type="AlphaFoldDB" id="A0A9P1FHG0"/>
<feature type="region of interest" description="Disordered" evidence="1">
    <location>
        <begin position="621"/>
        <end position="661"/>
    </location>
</feature>
<sequence length="661" mass="73234">DTDFQQLLPQRATALLVPQAKSPGSLQHLGSTEWPWLRWFPAFQSDPFQATADLTLEFQTFCLALDGPNVSVNAQLVVQGGDPTADYLPHAPPLEEQAMRDHPTQLLGWDEVQLTFRQMYKAWKASQWQPNGRISGYQLKQNSPQSAEGSKRFPSQGPSPSLTLLKDGRVTFRTDGSPRKASKTFPSQGPSTTLLKEGSTRFPSQGPSPSLTLLKEGCKRFPSQGPSPSLTFLKGPSPNFTLLKVNVPCVKLTRPHALRDHPQEPVEQLLPHLPLWPGAMMRLADGPLQHNGDQVMTGTTTAFPLVTGAVVLCWIVSYTCVFLPSLSLNEHLATLLPIALDSGIGGTGLYQRKHFDFLAVIKRQCAGELLRAAADLQSALDEALHWRQNAALAVACACALILLALFGPWHAKQAKRGRSPTRRPAKSRKRAPRRPEVKPFCQHLWRGQVFLSLRFVGHGAAFRQAKLLRKYLRGYRVEAQIVNTSAGKSIGSNSAMTGETKKQLQEADFFVVLGTCTYGEKTKCKVSTHFEAKWWQENLVFQLWDIQLRVIDEPGGKVVSVNQRRQGNDRLQLNWDPDQSEVPSEVKSGILQRLLDQDHHATCPRKEGSYSLRPSLTLLKEGSKRFPSQGPSPSLTLLKEGSKRFPSQGPSPSLTLLKDGQ</sequence>
<dbReference type="EMBL" id="CAMXCT020000247">
    <property type="protein sequence ID" value="CAL1129506.1"/>
    <property type="molecule type" value="Genomic_DNA"/>
</dbReference>
<feature type="non-terminal residue" evidence="2">
    <location>
        <position position="1"/>
    </location>
</feature>
<organism evidence="2">
    <name type="scientific">Cladocopium goreaui</name>
    <dbReference type="NCBI Taxonomy" id="2562237"/>
    <lineage>
        <taxon>Eukaryota</taxon>
        <taxon>Sar</taxon>
        <taxon>Alveolata</taxon>
        <taxon>Dinophyceae</taxon>
        <taxon>Suessiales</taxon>
        <taxon>Symbiodiniaceae</taxon>
        <taxon>Cladocopium</taxon>
    </lineage>
</organism>
<feature type="compositionally biased region" description="Basic and acidic residues" evidence="1">
    <location>
        <begin position="166"/>
        <end position="178"/>
    </location>
</feature>
<evidence type="ECO:0000313" key="4">
    <source>
        <dbReference type="Proteomes" id="UP001152797"/>
    </source>
</evidence>
<dbReference type="EMBL" id="CAMXCT030000247">
    <property type="protein sequence ID" value="CAL4763443.1"/>
    <property type="molecule type" value="Genomic_DNA"/>
</dbReference>
<reference evidence="2" key="1">
    <citation type="submission" date="2022-10" db="EMBL/GenBank/DDBJ databases">
        <authorList>
            <person name="Chen Y."/>
            <person name="Dougan E. K."/>
            <person name="Chan C."/>
            <person name="Rhodes N."/>
            <person name="Thang M."/>
        </authorList>
    </citation>
    <scope>NUCLEOTIDE SEQUENCE</scope>
</reference>
<comment type="caution">
    <text evidence="2">The sequence shown here is derived from an EMBL/GenBank/DDBJ whole genome shotgun (WGS) entry which is preliminary data.</text>
</comment>
<feature type="compositionally biased region" description="Polar residues" evidence="1">
    <location>
        <begin position="134"/>
        <end position="148"/>
    </location>
</feature>
<dbReference type="EMBL" id="CAMXCT010000247">
    <property type="protein sequence ID" value="CAI3976131.1"/>
    <property type="molecule type" value="Genomic_DNA"/>
</dbReference>
<evidence type="ECO:0000256" key="1">
    <source>
        <dbReference type="SAM" id="MobiDB-lite"/>
    </source>
</evidence>
<reference evidence="3 4" key="2">
    <citation type="submission" date="2024-05" db="EMBL/GenBank/DDBJ databases">
        <authorList>
            <person name="Chen Y."/>
            <person name="Shah S."/>
            <person name="Dougan E. K."/>
            <person name="Thang M."/>
            <person name="Chan C."/>
        </authorList>
    </citation>
    <scope>NUCLEOTIDE SEQUENCE [LARGE SCALE GENOMIC DNA]</scope>
</reference>
<feature type="compositionally biased region" description="Polar residues" evidence="1">
    <location>
        <begin position="184"/>
        <end position="194"/>
    </location>
</feature>
<feature type="compositionally biased region" description="Basic residues" evidence="1">
    <location>
        <begin position="414"/>
        <end position="432"/>
    </location>
</feature>
<feature type="region of interest" description="Disordered" evidence="1">
    <location>
        <begin position="134"/>
        <end position="208"/>
    </location>
</feature>
<protein>
    <submittedName>
        <fullName evidence="2">Uncharacterized protein</fullName>
    </submittedName>
</protein>
<gene>
    <name evidence="2" type="ORF">C1SCF055_LOCUS4384</name>
</gene>
<evidence type="ECO:0000313" key="3">
    <source>
        <dbReference type="EMBL" id="CAL4763443.1"/>
    </source>
</evidence>